<keyword evidence="1" id="KW-0812">Transmembrane</keyword>
<keyword evidence="4" id="KW-1185">Reference proteome</keyword>
<reference evidence="4" key="1">
    <citation type="journal article" date="2023" name="Commun. Biol.">
        <title>Genome analysis of Parmales, the sister group of diatoms, reveals the evolutionary specialization of diatoms from phago-mixotrophs to photoautotrophs.</title>
        <authorList>
            <person name="Ban H."/>
            <person name="Sato S."/>
            <person name="Yoshikawa S."/>
            <person name="Yamada K."/>
            <person name="Nakamura Y."/>
            <person name="Ichinomiya M."/>
            <person name="Sato N."/>
            <person name="Blanc-Mathieu R."/>
            <person name="Endo H."/>
            <person name="Kuwata A."/>
            <person name="Ogata H."/>
        </authorList>
    </citation>
    <scope>NUCLEOTIDE SEQUENCE [LARGE SCALE GENOMIC DNA]</scope>
    <source>
        <strain evidence="4">NIES 3700</strain>
    </source>
</reference>
<evidence type="ECO:0000256" key="2">
    <source>
        <dbReference type="SAM" id="SignalP"/>
    </source>
</evidence>
<keyword evidence="2" id="KW-0732">Signal</keyword>
<dbReference type="AlphaFoldDB" id="A0A9W7FKX5"/>
<feature type="chain" id="PRO_5040985230" evidence="2">
    <location>
        <begin position="29"/>
        <end position="127"/>
    </location>
</feature>
<name>A0A9W7FKX5_9STRA</name>
<dbReference type="Proteomes" id="UP001165122">
    <property type="component" value="Unassembled WGS sequence"/>
</dbReference>
<comment type="caution">
    <text evidence="3">The sequence shown here is derived from an EMBL/GenBank/DDBJ whole genome shotgun (WGS) entry which is preliminary data.</text>
</comment>
<feature type="transmembrane region" description="Helical" evidence="1">
    <location>
        <begin position="80"/>
        <end position="101"/>
    </location>
</feature>
<sequence>MPASPSFLQLSMIISLLFLTISPPLASADYAKLTNANPLAHTREPGVQIVVGGKALVLEEFDGDMFDNVHYNAEAHQHPWLATTISMIILLLLIFGIIYIANNAGGDDDVGARRMKEMLRGEGMKIN</sequence>
<evidence type="ECO:0000313" key="4">
    <source>
        <dbReference type="Proteomes" id="UP001165122"/>
    </source>
</evidence>
<dbReference type="OrthoDB" id="10613004at2759"/>
<keyword evidence="1" id="KW-0472">Membrane</keyword>
<evidence type="ECO:0000256" key="1">
    <source>
        <dbReference type="SAM" id="Phobius"/>
    </source>
</evidence>
<dbReference type="EMBL" id="BRXW01000203">
    <property type="protein sequence ID" value="GMI13920.1"/>
    <property type="molecule type" value="Genomic_DNA"/>
</dbReference>
<evidence type="ECO:0000313" key="3">
    <source>
        <dbReference type="EMBL" id="GMI13920.1"/>
    </source>
</evidence>
<gene>
    <name evidence="3" type="ORF">TrLO_g4368</name>
</gene>
<organism evidence="3 4">
    <name type="scientific">Triparma laevis f. longispina</name>
    <dbReference type="NCBI Taxonomy" id="1714387"/>
    <lineage>
        <taxon>Eukaryota</taxon>
        <taxon>Sar</taxon>
        <taxon>Stramenopiles</taxon>
        <taxon>Ochrophyta</taxon>
        <taxon>Bolidophyceae</taxon>
        <taxon>Parmales</taxon>
        <taxon>Triparmaceae</taxon>
        <taxon>Triparma</taxon>
    </lineage>
</organism>
<keyword evidence="1" id="KW-1133">Transmembrane helix</keyword>
<feature type="signal peptide" evidence="2">
    <location>
        <begin position="1"/>
        <end position="28"/>
    </location>
</feature>
<proteinExistence type="predicted"/>
<protein>
    <submittedName>
        <fullName evidence="3">Uncharacterized protein</fullName>
    </submittedName>
</protein>
<accession>A0A9W7FKX5</accession>